<keyword evidence="4" id="KW-0574">Periplasm</keyword>
<dbReference type="Proteomes" id="UP000483379">
    <property type="component" value="Unassembled WGS sequence"/>
</dbReference>
<evidence type="ECO:0000256" key="3">
    <source>
        <dbReference type="ARBA" id="ARBA00022729"/>
    </source>
</evidence>
<evidence type="ECO:0000256" key="7">
    <source>
        <dbReference type="ARBA" id="ARBA00023049"/>
    </source>
</evidence>
<feature type="disulfide bond" evidence="8">
    <location>
        <begin position="230"/>
        <end position="237"/>
    </location>
</feature>
<keyword evidence="1" id="KW-0645">Protease</keyword>
<feature type="region of interest" description="Disordered" evidence="9">
    <location>
        <begin position="260"/>
        <end position="290"/>
    </location>
</feature>
<proteinExistence type="predicted"/>
<evidence type="ECO:0000256" key="9">
    <source>
        <dbReference type="SAM" id="MobiDB-lite"/>
    </source>
</evidence>
<evidence type="ECO:0000256" key="5">
    <source>
        <dbReference type="ARBA" id="ARBA00022801"/>
    </source>
</evidence>
<dbReference type="NCBIfam" id="NF006947">
    <property type="entry name" value="PRK09429.1"/>
    <property type="match status" value="1"/>
</dbReference>
<dbReference type="GO" id="GO:0008237">
    <property type="term" value="F:metallopeptidase activity"/>
    <property type="evidence" value="ECO:0007669"/>
    <property type="project" value="UniProtKB-KW"/>
</dbReference>
<evidence type="ECO:0000256" key="2">
    <source>
        <dbReference type="ARBA" id="ARBA00022723"/>
    </source>
</evidence>
<dbReference type="EMBL" id="JAAIJQ010000175">
    <property type="protein sequence ID" value="NEV65211.1"/>
    <property type="molecule type" value="Genomic_DNA"/>
</dbReference>
<sequence length="290" mass="31456">MLKTEWRRGRRLSVIALSALGFGLAVVVPGALATPWSEVRAPSDGLTEVIGGPSNGCIGGAEALPATGPGYVSVRRYRNRYYGHPDLLAFVQDLGRVQQRSGAGLAMIGDLSQPRGGRMSSSHRSHQNGLDVDVWMTLVSSPVEASRLMDHRSDPRSMVAPGGYRVSGNWGSAQRGLIETAARHPRVDRIFVNPAIKRALCQSTRGDRSWLRKIRPWWGHDAHFHVRLACPQGSPQCRPQSPVPAGDGCGEQLAWWFSDEARSPKKGGSKSKPASTPRMPPACSAVLRDL</sequence>
<evidence type="ECO:0000256" key="8">
    <source>
        <dbReference type="PIRSR" id="PIRSR018455-2"/>
    </source>
</evidence>
<evidence type="ECO:0000256" key="4">
    <source>
        <dbReference type="ARBA" id="ARBA00022764"/>
    </source>
</evidence>
<keyword evidence="3" id="KW-0732">Signal</keyword>
<accession>A0A6M0K781</accession>
<dbReference type="AlphaFoldDB" id="A0A6M0K781"/>
<dbReference type="Gene3D" id="3.30.1380.10">
    <property type="match status" value="1"/>
</dbReference>
<dbReference type="SUPFAM" id="SSF55166">
    <property type="entry name" value="Hedgehog/DD-peptidase"/>
    <property type="match status" value="1"/>
</dbReference>
<gene>
    <name evidence="10" type="primary">mepA</name>
    <name evidence="10" type="ORF">G3446_25820</name>
</gene>
<feature type="disulfide bond" evidence="8">
    <location>
        <begin position="57"/>
        <end position="283"/>
    </location>
</feature>
<keyword evidence="11" id="KW-1185">Reference proteome</keyword>
<evidence type="ECO:0000313" key="10">
    <source>
        <dbReference type="EMBL" id="NEV65211.1"/>
    </source>
</evidence>
<keyword evidence="6" id="KW-0862">Zinc</keyword>
<dbReference type="InterPro" id="IPR009045">
    <property type="entry name" value="Zn_M74/Hedgehog-like"/>
</dbReference>
<evidence type="ECO:0000256" key="6">
    <source>
        <dbReference type="ARBA" id="ARBA00022833"/>
    </source>
</evidence>
<dbReference type="PIRSF" id="PIRSF018455">
    <property type="entry name" value="MepA"/>
    <property type="match status" value="1"/>
</dbReference>
<dbReference type="RefSeq" id="WP_164456539.1">
    <property type="nucleotide sequence ID" value="NZ_JAAIJQ010000175.1"/>
</dbReference>
<keyword evidence="7" id="KW-0482">Metalloprotease</keyword>
<protein>
    <submittedName>
        <fullName evidence="10">Penicillin-insensitive murein endopeptidase</fullName>
    </submittedName>
</protein>
<keyword evidence="2" id="KW-0479">Metal-binding</keyword>
<reference evidence="10 11" key="1">
    <citation type="submission" date="2020-02" db="EMBL/GenBank/DDBJ databases">
        <title>Genome sequences of Thiorhodococcus mannitoliphagus and Thiorhodococcus minor, purple sulfur photosynthetic bacteria in the gammaproteobacterial family, Chromatiaceae.</title>
        <authorList>
            <person name="Aviles F.A."/>
            <person name="Meyer T.E."/>
            <person name="Kyndt J.A."/>
        </authorList>
    </citation>
    <scope>NUCLEOTIDE SEQUENCE [LARGE SCALE GENOMIC DNA]</scope>
    <source>
        <strain evidence="10 11">DSM 11518</strain>
    </source>
</reference>
<keyword evidence="8" id="KW-1015">Disulfide bond</keyword>
<dbReference type="Pfam" id="PF03411">
    <property type="entry name" value="Peptidase_M74"/>
    <property type="match status" value="1"/>
</dbReference>
<dbReference type="GO" id="GO:0046872">
    <property type="term" value="F:metal ion binding"/>
    <property type="evidence" value="ECO:0007669"/>
    <property type="project" value="UniProtKB-KW"/>
</dbReference>
<keyword evidence="5" id="KW-0378">Hydrolase</keyword>
<feature type="disulfide bond" evidence="8">
    <location>
        <begin position="201"/>
        <end position="249"/>
    </location>
</feature>
<dbReference type="GO" id="GO:0004252">
    <property type="term" value="F:serine-type endopeptidase activity"/>
    <property type="evidence" value="ECO:0007669"/>
    <property type="project" value="InterPro"/>
</dbReference>
<organism evidence="10 11">
    <name type="scientific">Thiorhodococcus minor</name>
    <dbReference type="NCBI Taxonomy" id="57489"/>
    <lineage>
        <taxon>Bacteria</taxon>
        <taxon>Pseudomonadati</taxon>
        <taxon>Pseudomonadota</taxon>
        <taxon>Gammaproteobacteria</taxon>
        <taxon>Chromatiales</taxon>
        <taxon>Chromatiaceae</taxon>
        <taxon>Thiorhodococcus</taxon>
    </lineage>
</organism>
<evidence type="ECO:0000256" key="1">
    <source>
        <dbReference type="ARBA" id="ARBA00022670"/>
    </source>
</evidence>
<dbReference type="GO" id="GO:0030288">
    <property type="term" value="C:outer membrane-bounded periplasmic space"/>
    <property type="evidence" value="ECO:0007669"/>
    <property type="project" value="InterPro"/>
</dbReference>
<evidence type="ECO:0000313" key="11">
    <source>
        <dbReference type="Proteomes" id="UP000483379"/>
    </source>
</evidence>
<dbReference type="InterPro" id="IPR005073">
    <property type="entry name" value="Peptidase_M74"/>
</dbReference>
<comment type="caution">
    <text evidence="10">The sequence shown here is derived from an EMBL/GenBank/DDBJ whole genome shotgun (WGS) entry which is preliminary data.</text>
</comment>
<dbReference type="GO" id="GO:0006508">
    <property type="term" value="P:proteolysis"/>
    <property type="evidence" value="ECO:0007669"/>
    <property type="project" value="UniProtKB-KW"/>
</dbReference>
<name>A0A6M0K781_9GAMM</name>